<dbReference type="GO" id="GO:0006096">
    <property type="term" value="P:glycolytic process"/>
    <property type="evidence" value="ECO:0007669"/>
    <property type="project" value="InterPro"/>
</dbReference>
<dbReference type="InterPro" id="IPR046348">
    <property type="entry name" value="SIS_dom_sf"/>
</dbReference>
<proteinExistence type="predicted"/>
<gene>
    <name evidence="1" type="ORF">VP01_595g1</name>
</gene>
<keyword evidence="2" id="KW-1185">Reference proteome</keyword>
<keyword evidence="1" id="KW-0413">Isomerase</keyword>
<dbReference type="AlphaFoldDB" id="A0A0L6UJP9"/>
<dbReference type="GO" id="GO:0006094">
    <property type="term" value="P:gluconeogenesis"/>
    <property type="evidence" value="ECO:0007669"/>
    <property type="project" value="InterPro"/>
</dbReference>
<accession>A0A0L6UJP9</accession>
<dbReference type="Pfam" id="PF00342">
    <property type="entry name" value="PGI"/>
    <property type="match status" value="1"/>
</dbReference>
<dbReference type="VEuPathDB" id="FungiDB:VP01_595g1"/>
<sequence length="129" mass="15219">MNLYNNFYGSQTHALLPYDQYLHKFADYFQQVKLVIPFFRKINFLTTRTHMVVGLPIKQDQSSGDKPGPTGNTHFSKYYFGVFFFSCIEVLTKMAQATVSRSQHFWPLTRFEIQGLMLIFLWVLRFDLS</sequence>
<dbReference type="Proteomes" id="UP000037035">
    <property type="component" value="Unassembled WGS sequence"/>
</dbReference>
<dbReference type="SUPFAM" id="SSF53697">
    <property type="entry name" value="SIS domain"/>
    <property type="match status" value="1"/>
</dbReference>
<evidence type="ECO:0000313" key="2">
    <source>
        <dbReference type="Proteomes" id="UP000037035"/>
    </source>
</evidence>
<dbReference type="Gene3D" id="3.40.50.10490">
    <property type="entry name" value="Glucose-6-phosphate isomerase like protein, domain 1"/>
    <property type="match status" value="1"/>
</dbReference>
<dbReference type="EMBL" id="LAVV01011229">
    <property type="protein sequence ID" value="KNZ48030.1"/>
    <property type="molecule type" value="Genomic_DNA"/>
</dbReference>
<reference evidence="1 2" key="1">
    <citation type="submission" date="2015-08" db="EMBL/GenBank/DDBJ databases">
        <title>Next Generation Sequencing and Analysis of the Genome of Puccinia sorghi L Schw, the Causal Agent of Maize Common Rust.</title>
        <authorList>
            <person name="Rochi L."/>
            <person name="Burguener G."/>
            <person name="Darino M."/>
            <person name="Turjanski A."/>
            <person name="Kreff E."/>
            <person name="Dieguez M.J."/>
            <person name="Sacco F."/>
        </authorList>
    </citation>
    <scope>NUCLEOTIDE SEQUENCE [LARGE SCALE GENOMIC DNA]</scope>
    <source>
        <strain evidence="1 2">RO10H11247</strain>
    </source>
</reference>
<dbReference type="STRING" id="27349.A0A0L6UJP9"/>
<comment type="caution">
    <text evidence="1">The sequence shown here is derived from an EMBL/GenBank/DDBJ whole genome shotgun (WGS) entry which is preliminary data.</text>
</comment>
<dbReference type="GO" id="GO:0004347">
    <property type="term" value="F:glucose-6-phosphate isomerase activity"/>
    <property type="evidence" value="ECO:0007669"/>
    <property type="project" value="InterPro"/>
</dbReference>
<dbReference type="InterPro" id="IPR001672">
    <property type="entry name" value="G6P_Isomerase"/>
</dbReference>
<protein>
    <submittedName>
        <fullName evidence="1">Glucose-6-phosphate isomerase</fullName>
    </submittedName>
</protein>
<dbReference type="GO" id="GO:0097367">
    <property type="term" value="F:carbohydrate derivative binding"/>
    <property type="evidence" value="ECO:0007669"/>
    <property type="project" value="InterPro"/>
</dbReference>
<evidence type="ECO:0000313" key="1">
    <source>
        <dbReference type="EMBL" id="KNZ48030.1"/>
    </source>
</evidence>
<organism evidence="1 2">
    <name type="scientific">Puccinia sorghi</name>
    <dbReference type="NCBI Taxonomy" id="27349"/>
    <lineage>
        <taxon>Eukaryota</taxon>
        <taxon>Fungi</taxon>
        <taxon>Dikarya</taxon>
        <taxon>Basidiomycota</taxon>
        <taxon>Pucciniomycotina</taxon>
        <taxon>Pucciniomycetes</taxon>
        <taxon>Pucciniales</taxon>
        <taxon>Pucciniaceae</taxon>
        <taxon>Puccinia</taxon>
    </lineage>
</organism>
<name>A0A0L6UJP9_9BASI</name>